<dbReference type="CDD" id="cd02440">
    <property type="entry name" value="AdoMet_MTases"/>
    <property type="match status" value="1"/>
</dbReference>
<dbReference type="PANTHER" id="PTHR22807">
    <property type="entry name" value="NOP2 YEAST -RELATED NOL1/NOP2/FMU SUN DOMAIN-CONTAINING"/>
    <property type="match status" value="1"/>
</dbReference>
<dbReference type="PROSITE" id="PS51686">
    <property type="entry name" value="SAM_MT_RSMB_NOP"/>
    <property type="match status" value="1"/>
</dbReference>
<organism evidence="8 9">
    <name type="scientific">Wenxinia saemankumensis</name>
    <dbReference type="NCBI Taxonomy" id="1447782"/>
    <lineage>
        <taxon>Bacteria</taxon>
        <taxon>Pseudomonadati</taxon>
        <taxon>Pseudomonadota</taxon>
        <taxon>Alphaproteobacteria</taxon>
        <taxon>Rhodobacterales</taxon>
        <taxon>Roseobacteraceae</taxon>
        <taxon>Wenxinia</taxon>
    </lineage>
</organism>
<feature type="active site" description="Nucleophile" evidence="5">
    <location>
        <position position="336"/>
    </location>
</feature>
<evidence type="ECO:0000256" key="4">
    <source>
        <dbReference type="ARBA" id="ARBA00022884"/>
    </source>
</evidence>
<keyword evidence="2 5" id="KW-0808">Transferase</keyword>
<comment type="similarity">
    <text evidence="5">Belongs to the class I-like SAM-binding methyltransferase superfamily. RsmB/NOP family.</text>
</comment>
<evidence type="ECO:0000256" key="5">
    <source>
        <dbReference type="PROSITE-ProRule" id="PRU01023"/>
    </source>
</evidence>
<dbReference type="STRING" id="1447782.SAMN05444417_3157"/>
<dbReference type="RefSeq" id="WP_073333282.1">
    <property type="nucleotide sequence ID" value="NZ_FQYO01000006.1"/>
</dbReference>
<evidence type="ECO:0000259" key="7">
    <source>
        <dbReference type="PROSITE" id="PS51686"/>
    </source>
</evidence>
<evidence type="ECO:0000313" key="8">
    <source>
        <dbReference type="EMBL" id="SHJ19919.1"/>
    </source>
</evidence>
<evidence type="ECO:0000256" key="3">
    <source>
        <dbReference type="ARBA" id="ARBA00022691"/>
    </source>
</evidence>
<dbReference type="InterPro" id="IPR049560">
    <property type="entry name" value="MeTrfase_RsmB-F_NOP2_cat"/>
</dbReference>
<protein>
    <submittedName>
        <fullName evidence="8">16S rRNA (Cytosine967-C5)-methyltransferase</fullName>
    </submittedName>
</protein>
<dbReference type="Proteomes" id="UP000184292">
    <property type="component" value="Unassembled WGS sequence"/>
</dbReference>
<dbReference type="OrthoDB" id="9810297at2"/>
<keyword evidence="4 5" id="KW-0694">RNA-binding</keyword>
<comment type="caution">
    <text evidence="5">Lacks conserved residue(s) required for the propagation of feature annotation.</text>
</comment>
<dbReference type="InterPro" id="IPR023267">
    <property type="entry name" value="RCMT"/>
</dbReference>
<keyword evidence="9" id="KW-1185">Reference proteome</keyword>
<dbReference type="AlphaFoldDB" id="A0A1M6HCV4"/>
<feature type="region of interest" description="Disordered" evidence="6">
    <location>
        <begin position="84"/>
        <end position="109"/>
    </location>
</feature>
<dbReference type="Pfam" id="PF01189">
    <property type="entry name" value="Methyltr_RsmB-F"/>
    <property type="match status" value="1"/>
</dbReference>
<dbReference type="InterPro" id="IPR029063">
    <property type="entry name" value="SAM-dependent_MTases_sf"/>
</dbReference>
<sequence>MTPGARAAAAISVLDDWLDGAPVERALLRWARGARYAGSGDRAAVRDLVYDAVRRRRSAAAAGGALTGRGLVLGTLRLDGTDPATLFTGQGHAPPPLDEGERPGAAPADRGTRLDWPDWLLPHADAALGAGAEAALAAQRDRAPVFLRALGDRGVAAERLAEEGISVSPLADVATALEVTRNARRVAASAAFREGLIDLQDASSQAAILSLPLAGGETILDYCAGGGGKSLAVAARGAGRVVAHDADPARMADIAPRALRLGAEVEVVPDLPPGLLADLVIVDAPCSGSGTWRRAPEAKWRLTPDRLAELTALQDDILAEAARHVRPGGILAYMTCSIFRDENEDRVNAARAGWAADWQSRLERRWIPGPGGDGFYLALLARP</sequence>
<dbReference type="EMBL" id="FQYO01000006">
    <property type="protein sequence ID" value="SHJ19919.1"/>
    <property type="molecule type" value="Genomic_DNA"/>
</dbReference>
<name>A0A1M6HCV4_9RHOB</name>
<feature type="binding site" evidence="5">
    <location>
        <position position="283"/>
    </location>
    <ligand>
        <name>S-adenosyl-L-methionine</name>
        <dbReference type="ChEBI" id="CHEBI:59789"/>
    </ligand>
</feature>
<reference evidence="8 9" key="1">
    <citation type="submission" date="2016-11" db="EMBL/GenBank/DDBJ databases">
        <authorList>
            <person name="Jaros S."/>
            <person name="Januszkiewicz K."/>
            <person name="Wedrychowicz H."/>
        </authorList>
    </citation>
    <scope>NUCLEOTIDE SEQUENCE [LARGE SCALE GENOMIC DNA]</scope>
    <source>
        <strain evidence="8 9">DSM 100565</strain>
    </source>
</reference>
<dbReference type="InterPro" id="IPR001678">
    <property type="entry name" value="MeTrfase_RsmB-F_NOP2_dom"/>
</dbReference>
<evidence type="ECO:0000256" key="1">
    <source>
        <dbReference type="ARBA" id="ARBA00022603"/>
    </source>
</evidence>
<dbReference type="SUPFAM" id="SSF53335">
    <property type="entry name" value="S-adenosyl-L-methionine-dependent methyltransferases"/>
    <property type="match status" value="1"/>
</dbReference>
<dbReference type="GO" id="GO:0003723">
    <property type="term" value="F:RNA binding"/>
    <property type="evidence" value="ECO:0007669"/>
    <property type="project" value="UniProtKB-UniRule"/>
</dbReference>
<accession>A0A1M6HCV4</accession>
<dbReference type="GO" id="GO:0001510">
    <property type="term" value="P:RNA methylation"/>
    <property type="evidence" value="ECO:0007669"/>
    <property type="project" value="InterPro"/>
</dbReference>
<evidence type="ECO:0000256" key="6">
    <source>
        <dbReference type="SAM" id="MobiDB-lite"/>
    </source>
</evidence>
<feature type="binding site" evidence="5">
    <location>
        <position position="245"/>
    </location>
    <ligand>
        <name>S-adenosyl-L-methionine</name>
        <dbReference type="ChEBI" id="CHEBI:59789"/>
    </ligand>
</feature>
<dbReference type="GO" id="GO:0008173">
    <property type="term" value="F:RNA methyltransferase activity"/>
    <property type="evidence" value="ECO:0007669"/>
    <property type="project" value="InterPro"/>
</dbReference>
<keyword evidence="3 5" id="KW-0949">S-adenosyl-L-methionine</keyword>
<gene>
    <name evidence="8" type="ORF">SAMN05444417_3157</name>
</gene>
<keyword evidence="1 5" id="KW-0489">Methyltransferase</keyword>
<feature type="domain" description="SAM-dependent MTase RsmB/NOP-type" evidence="7">
    <location>
        <begin position="132"/>
        <end position="383"/>
    </location>
</feature>
<evidence type="ECO:0000256" key="2">
    <source>
        <dbReference type="ARBA" id="ARBA00022679"/>
    </source>
</evidence>
<dbReference type="Gene3D" id="3.40.50.150">
    <property type="entry name" value="Vaccinia Virus protein VP39"/>
    <property type="match status" value="1"/>
</dbReference>
<dbReference type="PANTHER" id="PTHR22807:SF53">
    <property type="entry name" value="RIBOSOMAL RNA SMALL SUBUNIT METHYLTRANSFERASE B-RELATED"/>
    <property type="match status" value="1"/>
</dbReference>
<proteinExistence type="inferred from homology"/>
<evidence type="ECO:0000313" key="9">
    <source>
        <dbReference type="Proteomes" id="UP000184292"/>
    </source>
</evidence>
<dbReference type="PRINTS" id="PR02008">
    <property type="entry name" value="RCMTFAMILY"/>
</dbReference>